<evidence type="ECO:0000313" key="8">
    <source>
        <dbReference type="Proteomes" id="UP000270021"/>
    </source>
</evidence>
<dbReference type="GO" id="GO:0046872">
    <property type="term" value="F:metal ion binding"/>
    <property type="evidence" value="ECO:0007669"/>
    <property type="project" value="UniProtKB-KW"/>
</dbReference>
<evidence type="ECO:0000256" key="2">
    <source>
        <dbReference type="ARBA" id="ARBA00006706"/>
    </source>
</evidence>
<evidence type="ECO:0000256" key="6">
    <source>
        <dbReference type="RuleBase" id="RU004466"/>
    </source>
</evidence>
<protein>
    <submittedName>
        <fullName evidence="7">Polyprenyl synthetase family protein</fullName>
    </submittedName>
</protein>
<proteinExistence type="inferred from homology"/>
<dbReference type="PROSITE" id="PS00444">
    <property type="entry name" value="POLYPRENYL_SYNTHASE_2"/>
    <property type="match status" value="1"/>
</dbReference>
<dbReference type="GO" id="GO:0008299">
    <property type="term" value="P:isoprenoid biosynthetic process"/>
    <property type="evidence" value="ECO:0007669"/>
    <property type="project" value="InterPro"/>
</dbReference>
<comment type="cofactor">
    <cofactor evidence="1">
        <name>Mg(2+)</name>
        <dbReference type="ChEBI" id="CHEBI:18420"/>
    </cofactor>
</comment>
<evidence type="ECO:0000256" key="4">
    <source>
        <dbReference type="ARBA" id="ARBA00022723"/>
    </source>
</evidence>
<keyword evidence="4" id="KW-0479">Metal-binding</keyword>
<dbReference type="PANTHER" id="PTHR12001">
    <property type="entry name" value="GERANYLGERANYL PYROPHOSPHATE SYNTHASE"/>
    <property type="match status" value="1"/>
</dbReference>
<dbReference type="CDD" id="cd00685">
    <property type="entry name" value="Trans_IPPS_HT"/>
    <property type="match status" value="1"/>
</dbReference>
<evidence type="ECO:0000256" key="3">
    <source>
        <dbReference type="ARBA" id="ARBA00022679"/>
    </source>
</evidence>
<evidence type="ECO:0000256" key="5">
    <source>
        <dbReference type="ARBA" id="ARBA00022842"/>
    </source>
</evidence>
<evidence type="ECO:0000256" key="1">
    <source>
        <dbReference type="ARBA" id="ARBA00001946"/>
    </source>
</evidence>
<dbReference type="OrthoDB" id="4497239at2"/>
<dbReference type="EMBL" id="CP034438">
    <property type="protein sequence ID" value="AZN29938.1"/>
    <property type="molecule type" value="Genomic_DNA"/>
</dbReference>
<dbReference type="Pfam" id="PF00348">
    <property type="entry name" value="polyprenyl_synt"/>
    <property type="match status" value="1"/>
</dbReference>
<dbReference type="InterPro" id="IPR033749">
    <property type="entry name" value="Polyprenyl_synt_CS"/>
</dbReference>
<comment type="similarity">
    <text evidence="2 6">Belongs to the FPP/GGPP synthase family.</text>
</comment>
<organism evidence="7 8">
    <name type="scientific">Flaviflexus salsibiostraticola</name>
    <dbReference type="NCBI Taxonomy" id="1282737"/>
    <lineage>
        <taxon>Bacteria</taxon>
        <taxon>Bacillati</taxon>
        <taxon>Actinomycetota</taxon>
        <taxon>Actinomycetes</taxon>
        <taxon>Actinomycetales</taxon>
        <taxon>Actinomycetaceae</taxon>
        <taxon>Flaviflexus</taxon>
    </lineage>
</organism>
<gene>
    <name evidence="7" type="ORF">EJO69_06165</name>
</gene>
<dbReference type="KEGG" id="fsl:EJO69_06165"/>
<dbReference type="SUPFAM" id="SSF48576">
    <property type="entry name" value="Terpenoid synthases"/>
    <property type="match status" value="1"/>
</dbReference>
<evidence type="ECO:0000313" key="7">
    <source>
        <dbReference type="EMBL" id="AZN29938.1"/>
    </source>
</evidence>
<name>A0A3S8Z8X1_9ACTO</name>
<reference evidence="7 8" key="1">
    <citation type="submission" date="2018-12" db="EMBL/GenBank/DDBJ databases">
        <title>Complete genome sequence of Flaviflexus salsibiostraticola KCTC 33148.</title>
        <authorList>
            <person name="Bae J.-W."/>
        </authorList>
    </citation>
    <scope>NUCLEOTIDE SEQUENCE [LARGE SCALE GENOMIC DNA]</scope>
    <source>
        <strain evidence="7 8">KCTC 33148</strain>
    </source>
</reference>
<dbReference type="AlphaFoldDB" id="A0A3S8Z8X1"/>
<dbReference type="GO" id="GO:0004659">
    <property type="term" value="F:prenyltransferase activity"/>
    <property type="evidence" value="ECO:0007669"/>
    <property type="project" value="InterPro"/>
</dbReference>
<dbReference type="PANTHER" id="PTHR12001:SF69">
    <property type="entry name" value="ALL TRANS-POLYPRENYL-DIPHOSPHATE SYNTHASE PDSS1"/>
    <property type="match status" value="1"/>
</dbReference>
<dbReference type="InterPro" id="IPR000092">
    <property type="entry name" value="Polyprenyl_synt"/>
</dbReference>
<accession>A0A3S8Z8X1</accession>
<dbReference type="InterPro" id="IPR008949">
    <property type="entry name" value="Isoprenoid_synthase_dom_sf"/>
</dbReference>
<keyword evidence="8" id="KW-1185">Reference proteome</keyword>
<dbReference type="Gene3D" id="1.10.600.10">
    <property type="entry name" value="Farnesyl Diphosphate Synthase"/>
    <property type="match status" value="1"/>
</dbReference>
<dbReference type="SFLD" id="SFLDS00005">
    <property type="entry name" value="Isoprenoid_Synthase_Type_I"/>
    <property type="match status" value="1"/>
</dbReference>
<keyword evidence="5" id="KW-0460">Magnesium</keyword>
<dbReference type="Proteomes" id="UP000270021">
    <property type="component" value="Chromosome"/>
</dbReference>
<keyword evidence="3 6" id="KW-0808">Transferase</keyword>
<dbReference type="SFLD" id="SFLDG01017">
    <property type="entry name" value="Polyprenyl_Transferase_Like"/>
    <property type="match status" value="1"/>
</dbReference>
<sequence length="333" mass="35193">MITELASAAGGLNDRLTELLENVEARLQAAVRSPEPDIDELTRHLAAAGGKRLRPALCGLTSFLGPDAANAETEISATVVELTHLATLYHDDVMDDAPMRRGVVSAQQLAGNSAAILAGDVLFAKASSLVAQLGPEAVKLHAVTFERLCFGQLRETLGAPDDVSPRDNYIHVLAEKTGSLIAASARYGVLSSNGSPEHADAVAEFGERVGVAFQLADDVIDIMSDGDVTGKTPGTDLREGVETMPILLLKERAAAGVIDEDGQRILDLLAGDLGDDTVDESVALLRGHEVMDDVRALAREWSDSAIDVLDPIPDGEVKDGLVAFARLMVDRIS</sequence>